<dbReference type="InterPro" id="IPR011990">
    <property type="entry name" value="TPR-like_helical_dom_sf"/>
</dbReference>
<feature type="domain" description="HTH araC/xylS-type" evidence="7">
    <location>
        <begin position="13"/>
        <end position="112"/>
    </location>
</feature>
<dbReference type="SMART" id="SM00028">
    <property type="entry name" value="TPR"/>
    <property type="match status" value="5"/>
</dbReference>
<dbReference type="OrthoDB" id="9779074at2"/>
<organism evidence="8 9">
    <name type="scientific">Flavilitoribacter nigricans (strain ATCC 23147 / DSM 23189 / NBRC 102662 / NCIMB 1420 / SS-2)</name>
    <name type="common">Lewinella nigricans</name>
    <dbReference type="NCBI Taxonomy" id="1122177"/>
    <lineage>
        <taxon>Bacteria</taxon>
        <taxon>Pseudomonadati</taxon>
        <taxon>Bacteroidota</taxon>
        <taxon>Saprospiria</taxon>
        <taxon>Saprospirales</taxon>
        <taxon>Lewinellaceae</taxon>
        <taxon>Flavilitoribacter</taxon>
    </lineage>
</organism>
<keyword evidence="4" id="KW-0802">TPR repeat</keyword>
<dbReference type="SUPFAM" id="SSF48452">
    <property type="entry name" value="TPR-like"/>
    <property type="match status" value="1"/>
</dbReference>
<dbReference type="AlphaFoldDB" id="A0A2D0N1H6"/>
<feature type="compositionally biased region" description="Polar residues" evidence="5">
    <location>
        <begin position="134"/>
        <end position="143"/>
    </location>
</feature>
<sequence length="651" mass="74193">MVAKDFSEDQFINGLREIVEQNLDNPNFSIEQLCRKAGVSRTQLHRKIKAATQLSTSHLIRKIRLEKARQLLEQTDDHIAGIAFQTGHSSPQNFSKYFVKEYGLSPSNYRKEIQQKQTDVPKENREVSELPQPEVQTPESPETASNPGYHLWKYLIAAAILLLLAGASWLYFSRTPAPEPDMVTPSIAVIPFQNYGDDLNEFYSEGVVEDILTYLTQFKGLKVISRTSTNRYKDTGKSIREIARELGVNYILEGSVRQNSQEVRITAQLIRVHDDQHIWAHRYDRPKNNAMEIQAEVARDIATSLNQSISPAQRDKLARPQTDNSEAYQALLRGRYLQRSRTRDNLYRSIDFFDEALRLDPDYSEAYAGKAIAYNLLANLRYDPPQESEFQDLAEQNALQAIKHDRDNGLAYGILGNVYAQQFRWQKAVPAFEIALELSPNSAIINYWFSLSLRYIGELERSLNYHQTASELDPLHPVIQAGYIYTSLLAGKFELADQLLAQVAPFMGDSFLYYYVLAFSKMCKKEYRPAIEAAEQALAINPSFRQSESIKMYCLGQLGVHEPVISYVNTLDTTIALECLRAARAYMGMDQPEMSLHYLERAAAMGMAPEDLPVDPIYQQLHTDPAFTAILEQFNFLPFFRNSGTVAIDRD</sequence>
<evidence type="ECO:0000256" key="5">
    <source>
        <dbReference type="SAM" id="MobiDB-lite"/>
    </source>
</evidence>
<keyword evidence="6" id="KW-0472">Membrane</keyword>
<evidence type="ECO:0000313" key="8">
    <source>
        <dbReference type="EMBL" id="PHN01573.1"/>
    </source>
</evidence>
<accession>A0A2D0N1H6</accession>
<dbReference type="InterPro" id="IPR019734">
    <property type="entry name" value="TPR_rpt"/>
</dbReference>
<dbReference type="GO" id="GO:0003700">
    <property type="term" value="F:DNA-binding transcription factor activity"/>
    <property type="evidence" value="ECO:0007669"/>
    <property type="project" value="InterPro"/>
</dbReference>
<dbReference type="Gene3D" id="1.25.40.10">
    <property type="entry name" value="Tetratricopeptide repeat domain"/>
    <property type="match status" value="2"/>
</dbReference>
<evidence type="ECO:0000256" key="2">
    <source>
        <dbReference type="ARBA" id="ARBA00023125"/>
    </source>
</evidence>
<protein>
    <recommendedName>
        <fullName evidence="7">HTH araC/xylS-type domain-containing protein</fullName>
    </recommendedName>
</protein>
<name>A0A2D0N1H6_FLAN2</name>
<dbReference type="PROSITE" id="PS01124">
    <property type="entry name" value="HTH_ARAC_FAMILY_2"/>
    <property type="match status" value="1"/>
</dbReference>
<dbReference type="GO" id="GO:0043565">
    <property type="term" value="F:sequence-specific DNA binding"/>
    <property type="evidence" value="ECO:0007669"/>
    <property type="project" value="InterPro"/>
</dbReference>
<dbReference type="Gene3D" id="1.10.10.60">
    <property type="entry name" value="Homeodomain-like"/>
    <property type="match status" value="1"/>
</dbReference>
<dbReference type="SMART" id="SM00342">
    <property type="entry name" value="HTH_ARAC"/>
    <property type="match status" value="1"/>
</dbReference>
<comment type="caution">
    <text evidence="8">The sequence shown here is derived from an EMBL/GenBank/DDBJ whole genome shotgun (WGS) entry which is preliminary data.</text>
</comment>
<keyword evidence="9" id="KW-1185">Reference proteome</keyword>
<dbReference type="Proteomes" id="UP000223913">
    <property type="component" value="Unassembled WGS sequence"/>
</dbReference>
<evidence type="ECO:0000313" key="9">
    <source>
        <dbReference type="Proteomes" id="UP000223913"/>
    </source>
</evidence>
<evidence type="ECO:0000259" key="7">
    <source>
        <dbReference type="PROSITE" id="PS01124"/>
    </source>
</evidence>
<evidence type="ECO:0000256" key="1">
    <source>
        <dbReference type="ARBA" id="ARBA00023015"/>
    </source>
</evidence>
<dbReference type="Pfam" id="PF12833">
    <property type="entry name" value="HTH_18"/>
    <property type="match status" value="1"/>
</dbReference>
<feature type="repeat" description="TPR" evidence="4">
    <location>
        <begin position="409"/>
        <end position="442"/>
    </location>
</feature>
<evidence type="ECO:0000256" key="4">
    <source>
        <dbReference type="PROSITE-ProRule" id="PRU00339"/>
    </source>
</evidence>
<dbReference type="Gene3D" id="3.40.50.10070">
    <property type="entry name" value="TolB, N-terminal domain"/>
    <property type="match status" value="1"/>
</dbReference>
<dbReference type="EMBL" id="PDUD01000052">
    <property type="protein sequence ID" value="PHN01573.1"/>
    <property type="molecule type" value="Genomic_DNA"/>
</dbReference>
<keyword evidence="2" id="KW-0238">DNA-binding</keyword>
<feature type="transmembrane region" description="Helical" evidence="6">
    <location>
        <begin position="154"/>
        <end position="172"/>
    </location>
</feature>
<keyword evidence="3" id="KW-0804">Transcription</keyword>
<dbReference type="InterPro" id="IPR018060">
    <property type="entry name" value="HTH_AraC"/>
</dbReference>
<gene>
    <name evidence="8" type="ORF">CRP01_36340</name>
</gene>
<keyword evidence="6" id="KW-1133">Transmembrane helix</keyword>
<dbReference type="InterPro" id="IPR009057">
    <property type="entry name" value="Homeodomain-like_sf"/>
</dbReference>
<reference evidence="8 9" key="1">
    <citation type="submission" date="2017-10" db="EMBL/GenBank/DDBJ databases">
        <title>The draft genome sequence of Lewinella nigricans NBRC 102662.</title>
        <authorList>
            <person name="Wang K."/>
        </authorList>
    </citation>
    <scope>NUCLEOTIDE SEQUENCE [LARGE SCALE GENOMIC DNA]</scope>
    <source>
        <strain evidence="8 9">NBRC 102662</strain>
    </source>
</reference>
<keyword evidence="6" id="KW-0812">Transmembrane</keyword>
<dbReference type="SUPFAM" id="SSF46689">
    <property type="entry name" value="Homeodomain-like"/>
    <property type="match status" value="1"/>
</dbReference>
<dbReference type="PANTHER" id="PTHR43280">
    <property type="entry name" value="ARAC-FAMILY TRANSCRIPTIONAL REGULATOR"/>
    <property type="match status" value="1"/>
</dbReference>
<feature type="compositionally biased region" description="Basic and acidic residues" evidence="5">
    <location>
        <begin position="112"/>
        <end position="128"/>
    </location>
</feature>
<keyword evidence="1" id="KW-0805">Transcription regulation</keyword>
<evidence type="ECO:0000256" key="6">
    <source>
        <dbReference type="SAM" id="Phobius"/>
    </source>
</evidence>
<evidence type="ECO:0000256" key="3">
    <source>
        <dbReference type="ARBA" id="ARBA00023163"/>
    </source>
</evidence>
<proteinExistence type="predicted"/>
<dbReference type="PROSITE" id="PS50005">
    <property type="entry name" value="TPR"/>
    <property type="match status" value="1"/>
</dbReference>
<dbReference type="PANTHER" id="PTHR43280:SF2">
    <property type="entry name" value="HTH-TYPE TRANSCRIPTIONAL REGULATOR EXSA"/>
    <property type="match status" value="1"/>
</dbReference>
<feature type="region of interest" description="Disordered" evidence="5">
    <location>
        <begin position="112"/>
        <end position="143"/>
    </location>
</feature>